<comment type="caution">
    <text evidence="2">The sequence shown here is derived from an EMBL/GenBank/DDBJ whole genome shotgun (WGS) entry which is preliminary data.</text>
</comment>
<dbReference type="EMBL" id="CAKOFQ010007319">
    <property type="protein sequence ID" value="CAH1998206.1"/>
    <property type="molecule type" value="Genomic_DNA"/>
</dbReference>
<dbReference type="AlphaFoldDB" id="A0A9P0LTP7"/>
<gene>
    <name evidence="2" type="ORF">ACAOBT_LOCUS24219</name>
</gene>
<evidence type="ECO:0000256" key="1">
    <source>
        <dbReference type="SAM" id="MobiDB-lite"/>
    </source>
</evidence>
<dbReference type="Proteomes" id="UP001152888">
    <property type="component" value="Unassembled WGS sequence"/>
</dbReference>
<proteinExistence type="predicted"/>
<evidence type="ECO:0000313" key="2">
    <source>
        <dbReference type="EMBL" id="CAH1998206.1"/>
    </source>
</evidence>
<feature type="compositionally biased region" description="Low complexity" evidence="1">
    <location>
        <begin position="224"/>
        <end position="233"/>
    </location>
</feature>
<evidence type="ECO:0000313" key="3">
    <source>
        <dbReference type="Proteomes" id="UP001152888"/>
    </source>
</evidence>
<protein>
    <submittedName>
        <fullName evidence="2">Uncharacterized protein</fullName>
    </submittedName>
</protein>
<dbReference type="OrthoDB" id="6761593at2759"/>
<keyword evidence="3" id="KW-1185">Reference proteome</keyword>
<feature type="region of interest" description="Disordered" evidence="1">
    <location>
        <begin position="272"/>
        <end position="305"/>
    </location>
</feature>
<sequence length="311" mass="35712">MEPNEDSNVPDERKIFQNSIEYLHRISSFLKVPALKTIFNTKSRLMELRTGILLPPNMTKASVKCQRCLLNFQDGPAKYSIKKAQKLQRFARKIKSKEQKGKPLTAYQRRFFKKFKYHEGNMLIIKCKFCDKQASIQLQKPVKEKTISLITPKKKKKRKDKSAGLNQEVLRNFVSKRQDSVIVLDDSIRESSQNKSVIVIEDSFAKTPKKVNITNTSRSKKSVLQKSSSSTPKNSHKSIISKRSILKDSPRLPPIKKNVLKGKIKKKLNKKMIETKEAKKKKKNLSKLGSLLKDTNKKSPSSSLNHFLQCL</sequence>
<reference evidence="2" key="1">
    <citation type="submission" date="2022-03" db="EMBL/GenBank/DDBJ databases">
        <authorList>
            <person name="Sayadi A."/>
        </authorList>
    </citation>
    <scope>NUCLEOTIDE SEQUENCE</scope>
</reference>
<feature type="region of interest" description="Disordered" evidence="1">
    <location>
        <begin position="215"/>
        <end position="242"/>
    </location>
</feature>
<organism evidence="2 3">
    <name type="scientific">Acanthoscelides obtectus</name>
    <name type="common">Bean weevil</name>
    <name type="synonym">Bruchus obtectus</name>
    <dbReference type="NCBI Taxonomy" id="200917"/>
    <lineage>
        <taxon>Eukaryota</taxon>
        <taxon>Metazoa</taxon>
        <taxon>Ecdysozoa</taxon>
        <taxon>Arthropoda</taxon>
        <taxon>Hexapoda</taxon>
        <taxon>Insecta</taxon>
        <taxon>Pterygota</taxon>
        <taxon>Neoptera</taxon>
        <taxon>Endopterygota</taxon>
        <taxon>Coleoptera</taxon>
        <taxon>Polyphaga</taxon>
        <taxon>Cucujiformia</taxon>
        <taxon>Chrysomeloidea</taxon>
        <taxon>Chrysomelidae</taxon>
        <taxon>Bruchinae</taxon>
        <taxon>Bruchini</taxon>
        <taxon>Acanthoscelides</taxon>
    </lineage>
</organism>
<accession>A0A9P0LTP7</accession>
<name>A0A9P0LTP7_ACAOB</name>